<feature type="compositionally biased region" description="Polar residues" evidence="2">
    <location>
        <begin position="134"/>
        <end position="148"/>
    </location>
</feature>
<evidence type="ECO:0000313" key="3">
    <source>
        <dbReference type="EMBL" id="KDP29047.1"/>
    </source>
</evidence>
<feature type="coiled-coil region" evidence="1">
    <location>
        <begin position="40"/>
        <end position="88"/>
    </location>
</feature>
<dbReference type="KEGG" id="jcu:105642143"/>
<feature type="compositionally biased region" description="Low complexity" evidence="2">
    <location>
        <begin position="97"/>
        <end position="114"/>
    </location>
</feature>
<protein>
    <submittedName>
        <fullName evidence="3">Uncharacterized protein</fullName>
    </submittedName>
</protein>
<feature type="region of interest" description="Disordered" evidence="2">
    <location>
        <begin position="1"/>
        <end position="20"/>
    </location>
</feature>
<feature type="region of interest" description="Disordered" evidence="2">
    <location>
        <begin position="93"/>
        <end position="198"/>
    </location>
</feature>
<accession>A0A067JYS7</accession>
<keyword evidence="1" id="KW-0175">Coiled coil</keyword>
<feature type="compositionally biased region" description="Basic and acidic residues" evidence="2">
    <location>
        <begin position="149"/>
        <end position="159"/>
    </location>
</feature>
<reference evidence="3 4" key="1">
    <citation type="journal article" date="2014" name="PLoS ONE">
        <title>Global Analysis of Gene Expression Profiles in Physic Nut (Jatropha curcas L.) Seedlings Exposed to Salt Stress.</title>
        <authorList>
            <person name="Zhang L."/>
            <person name="Zhang C."/>
            <person name="Wu P."/>
            <person name="Chen Y."/>
            <person name="Li M."/>
            <person name="Jiang H."/>
            <person name="Wu G."/>
        </authorList>
    </citation>
    <scope>NUCLEOTIDE SEQUENCE [LARGE SCALE GENOMIC DNA]</scope>
    <source>
        <strain evidence="4">cv. GZQX0401</strain>
        <tissue evidence="3">Young leaves</tissue>
    </source>
</reference>
<evidence type="ECO:0000256" key="2">
    <source>
        <dbReference type="SAM" id="MobiDB-lite"/>
    </source>
</evidence>
<gene>
    <name evidence="3" type="ORF">JCGZ_16436</name>
</gene>
<sequence length="260" mass="28837">MTATGKEDRGWSDKKKMEGEDSLRTLDCLRGRLLAERQASRVAKEEAELMGNKLVELENKLREETKLRQKAEKKLKFLMKKFDSLKISATLEGLEQSSSSENCGLSCSSSSSTSGPKDTEESVSKSQTLHEMEENVQNTIQESSSTTKDSLDSPPDKSCHQSAPRSQDPKEYSQSCSNLEAPVVGIERNGKRESDDEEYITDDSLAIVPVSLAASPIAKTSELKIVNKSINEVLDALRHAREKIQSSVEMRRDIIRVGPT</sequence>
<dbReference type="AlphaFoldDB" id="A0A067JYS7"/>
<keyword evidence="4" id="KW-1185">Reference proteome</keyword>
<dbReference type="OrthoDB" id="1939750at2759"/>
<dbReference type="PANTHER" id="PTHR33701">
    <property type="entry name" value="TRANSMEMBRANE PROTEIN"/>
    <property type="match status" value="1"/>
</dbReference>
<evidence type="ECO:0000256" key="1">
    <source>
        <dbReference type="SAM" id="Coils"/>
    </source>
</evidence>
<dbReference type="Proteomes" id="UP000027138">
    <property type="component" value="Unassembled WGS sequence"/>
</dbReference>
<dbReference type="EMBL" id="KK914761">
    <property type="protein sequence ID" value="KDP29047.1"/>
    <property type="molecule type" value="Genomic_DNA"/>
</dbReference>
<feature type="compositionally biased region" description="Basic and acidic residues" evidence="2">
    <location>
        <begin position="117"/>
        <end position="133"/>
    </location>
</feature>
<dbReference type="PANTHER" id="PTHR33701:SF2">
    <property type="entry name" value="TRANSMEMBRANE PROTEIN"/>
    <property type="match status" value="1"/>
</dbReference>
<dbReference type="STRING" id="180498.A0A067JYS7"/>
<organism evidence="3 4">
    <name type="scientific">Jatropha curcas</name>
    <name type="common">Barbados nut</name>
    <dbReference type="NCBI Taxonomy" id="180498"/>
    <lineage>
        <taxon>Eukaryota</taxon>
        <taxon>Viridiplantae</taxon>
        <taxon>Streptophyta</taxon>
        <taxon>Embryophyta</taxon>
        <taxon>Tracheophyta</taxon>
        <taxon>Spermatophyta</taxon>
        <taxon>Magnoliopsida</taxon>
        <taxon>eudicotyledons</taxon>
        <taxon>Gunneridae</taxon>
        <taxon>Pentapetalae</taxon>
        <taxon>rosids</taxon>
        <taxon>fabids</taxon>
        <taxon>Malpighiales</taxon>
        <taxon>Euphorbiaceae</taxon>
        <taxon>Crotonoideae</taxon>
        <taxon>Jatropheae</taxon>
        <taxon>Jatropha</taxon>
    </lineage>
</organism>
<evidence type="ECO:0000313" key="4">
    <source>
        <dbReference type="Proteomes" id="UP000027138"/>
    </source>
</evidence>
<proteinExistence type="predicted"/>
<name>A0A067JYS7_JATCU</name>